<dbReference type="Gene3D" id="3.20.20.220">
    <property type="match status" value="1"/>
</dbReference>
<dbReference type="InterPro" id="IPR029041">
    <property type="entry name" value="FAD-linked_oxidoreductase-like"/>
</dbReference>
<gene>
    <name evidence="10" type="ordered locus">COPRO5265_0018</name>
</gene>
<accession>B5Y6J3</accession>
<comment type="cofactor">
    <cofactor evidence="1 9">
        <name>FAD</name>
        <dbReference type="ChEBI" id="CHEBI:57692"/>
    </cofactor>
</comment>
<comment type="similarity">
    <text evidence="3 9">Belongs to the methylenetetrahydrofolate reductase family.</text>
</comment>
<evidence type="ECO:0000256" key="9">
    <source>
        <dbReference type="RuleBase" id="RU003862"/>
    </source>
</evidence>
<dbReference type="InterPro" id="IPR003171">
    <property type="entry name" value="Mehydrof_redctse-like"/>
</dbReference>
<dbReference type="GO" id="GO:0106312">
    <property type="term" value="F:methylenetetrahydrofolate reductase (NADH) activity"/>
    <property type="evidence" value="ECO:0007669"/>
    <property type="project" value="UniProtKB-EC"/>
</dbReference>
<evidence type="ECO:0000256" key="4">
    <source>
        <dbReference type="ARBA" id="ARBA00022630"/>
    </source>
</evidence>
<dbReference type="GO" id="GO:0035999">
    <property type="term" value="P:tetrahydrofolate interconversion"/>
    <property type="evidence" value="ECO:0007669"/>
    <property type="project" value="UniProtKB-UniPathway"/>
</dbReference>
<proteinExistence type="inferred from homology"/>
<dbReference type="GO" id="GO:0005829">
    <property type="term" value="C:cytosol"/>
    <property type="evidence" value="ECO:0007669"/>
    <property type="project" value="TreeGrafter"/>
</dbReference>
<reference evidence="10 11" key="2">
    <citation type="journal article" date="2014" name="Genome Announc.">
        <title>Complete Genome Sequence of Coprothermobacter proteolyticus DSM 5265.</title>
        <authorList>
            <person name="Alexiev A."/>
            <person name="Coil D.A."/>
            <person name="Badger J.H."/>
            <person name="Enticknap J."/>
            <person name="Ward N."/>
            <person name="Robb F.T."/>
            <person name="Eisen J.A."/>
        </authorList>
    </citation>
    <scope>NUCLEOTIDE SEQUENCE [LARGE SCALE GENOMIC DNA]</scope>
    <source>
        <strain evidence="11">ATCC 35245 / DSM 5265 / OCM 4 / BT</strain>
    </source>
</reference>
<evidence type="ECO:0000313" key="10">
    <source>
        <dbReference type="EMBL" id="ACI17057.1"/>
    </source>
</evidence>
<protein>
    <recommendedName>
        <fullName evidence="9">Methylenetetrahydrofolate reductase</fullName>
    </recommendedName>
</protein>
<name>B5Y6J3_COPPD</name>
<evidence type="ECO:0000256" key="8">
    <source>
        <dbReference type="ARBA" id="ARBA00048628"/>
    </source>
</evidence>
<keyword evidence="5 9" id="KW-0274">FAD</keyword>
<dbReference type="GO" id="GO:0009086">
    <property type="term" value="P:methionine biosynthetic process"/>
    <property type="evidence" value="ECO:0007669"/>
    <property type="project" value="TreeGrafter"/>
</dbReference>
<dbReference type="HOGENOM" id="CLU_025841_0_2_9"/>
<dbReference type="CDD" id="cd00537">
    <property type="entry name" value="MTHFR"/>
    <property type="match status" value="1"/>
</dbReference>
<sequence>MKVTDKIKQGRIISIEVLPPNRGHSAEDIFKAVDELITDYPISFINVTRHAAETTYVELEDGIIVKVPKVKRPGTVGLTAALMKRYSVDVVPHVLCRGMNKFELEDLLIDLYLIGVQNVFAIRGEYENAEGESKQENNKDYHTYAVDLVQQIAHMNKGHYLYQKESTMSTDFCIGVAGYPEKHFEAPNLEEDMKHLKEKVEAGANYIITQMVFDFDVYKDFVERARSIGINVPIIPGIKPVVSLKSIYSIPRKFFVNIPHAFLEKMQEAKSSKEEFEVGTAFMASLVEKLLSWGAPGLHLFTMGKSKSAKALLQAVWR</sequence>
<dbReference type="RefSeq" id="WP_012543709.1">
    <property type="nucleotide sequence ID" value="NC_011295.1"/>
</dbReference>
<dbReference type="Pfam" id="PF02219">
    <property type="entry name" value="MTHFR"/>
    <property type="match status" value="1"/>
</dbReference>
<organism evidence="10 11">
    <name type="scientific">Coprothermobacter proteolyticus (strain ATCC 35245 / DSM 5265 / OCM 4 / BT)</name>
    <dbReference type="NCBI Taxonomy" id="309798"/>
    <lineage>
        <taxon>Bacteria</taxon>
        <taxon>Pseudomonadati</taxon>
        <taxon>Coprothermobacterota</taxon>
        <taxon>Coprothermobacteria</taxon>
        <taxon>Coprothermobacterales</taxon>
        <taxon>Coprothermobacteraceae</taxon>
        <taxon>Coprothermobacter</taxon>
    </lineage>
</organism>
<comment type="catalytic activity">
    <reaction evidence="8">
        <text>(6S)-5-methyl-5,6,7,8-tetrahydrofolate + NAD(+) = (6R)-5,10-methylene-5,6,7,8-tetrahydrofolate + NADH + H(+)</text>
        <dbReference type="Rhea" id="RHEA:19821"/>
        <dbReference type="ChEBI" id="CHEBI:15378"/>
        <dbReference type="ChEBI" id="CHEBI:15636"/>
        <dbReference type="ChEBI" id="CHEBI:18608"/>
        <dbReference type="ChEBI" id="CHEBI:57540"/>
        <dbReference type="ChEBI" id="CHEBI:57945"/>
        <dbReference type="EC" id="1.5.1.54"/>
    </reaction>
    <physiologicalReaction direction="right-to-left" evidence="8">
        <dbReference type="Rhea" id="RHEA:19823"/>
    </physiologicalReaction>
</comment>
<reference evidence="11" key="1">
    <citation type="submission" date="2008-08" db="EMBL/GenBank/DDBJ databases">
        <title>The complete genome sequence of Coprothermobacter proteolyticus strain ATCC 5245 / DSM 5265 / BT.</title>
        <authorList>
            <person name="Dodson R.J."/>
            <person name="Durkin A.S."/>
            <person name="Wu M."/>
            <person name="Eisen J."/>
            <person name="Sutton G."/>
        </authorList>
    </citation>
    <scope>NUCLEOTIDE SEQUENCE [LARGE SCALE GENOMIC DNA]</scope>
    <source>
        <strain evidence="11">ATCC 35245 / DSM 5265 / OCM 4 / BT</strain>
    </source>
</reference>
<dbReference type="Proteomes" id="UP000001732">
    <property type="component" value="Chromosome"/>
</dbReference>
<dbReference type="UniPathway" id="UPA00193"/>
<comment type="pathway">
    <text evidence="2 9">One-carbon metabolism; tetrahydrofolate interconversion.</text>
</comment>
<dbReference type="PANTHER" id="PTHR45754">
    <property type="entry name" value="METHYLENETETRAHYDROFOLATE REDUCTASE"/>
    <property type="match status" value="1"/>
</dbReference>
<keyword evidence="4 9" id="KW-0285">Flavoprotein</keyword>
<dbReference type="PANTHER" id="PTHR45754:SF3">
    <property type="entry name" value="METHYLENETETRAHYDROFOLATE REDUCTASE (NADPH)"/>
    <property type="match status" value="1"/>
</dbReference>
<dbReference type="SUPFAM" id="SSF51730">
    <property type="entry name" value="FAD-linked oxidoreductase"/>
    <property type="match status" value="1"/>
</dbReference>
<evidence type="ECO:0000256" key="2">
    <source>
        <dbReference type="ARBA" id="ARBA00004777"/>
    </source>
</evidence>
<dbReference type="OrthoDB" id="9812555at2"/>
<dbReference type="STRING" id="309798.COPRO5265_0018"/>
<evidence type="ECO:0000256" key="6">
    <source>
        <dbReference type="ARBA" id="ARBA00023002"/>
    </source>
</evidence>
<comment type="pathway">
    <text evidence="7">Amino-acid biosynthesis; L-methionine biosynthesis via de novo pathway.</text>
</comment>
<keyword evidence="11" id="KW-1185">Reference proteome</keyword>
<dbReference type="EMBL" id="CP001145">
    <property type="protein sequence ID" value="ACI17057.1"/>
    <property type="molecule type" value="Genomic_DNA"/>
</dbReference>
<evidence type="ECO:0000256" key="5">
    <source>
        <dbReference type="ARBA" id="ARBA00022827"/>
    </source>
</evidence>
<evidence type="ECO:0000313" key="11">
    <source>
        <dbReference type="Proteomes" id="UP000001732"/>
    </source>
</evidence>
<dbReference type="AlphaFoldDB" id="B5Y6J3"/>
<evidence type="ECO:0000256" key="7">
    <source>
        <dbReference type="ARBA" id="ARBA00034478"/>
    </source>
</evidence>
<keyword evidence="6 9" id="KW-0560">Oxidoreductase</keyword>
<dbReference type="eggNOG" id="COG0685">
    <property type="taxonomic scope" value="Bacteria"/>
</dbReference>
<evidence type="ECO:0000256" key="1">
    <source>
        <dbReference type="ARBA" id="ARBA00001974"/>
    </source>
</evidence>
<dbReference type="GO" id="GO:0071949">
    <property type="term" value="F:FAD binding"/>
    <property type="evidence" value="ECO:0007669"/>
    <property type="project" value="TreeGrafter"/>
</dbReference>
<evidence type="ECO:0000256" key="3">
    <source>
        <dbReference type="ARBA" id="ARBA00006743"/>
    </source>
</evidence>
<dbReference type="KEGG" id="cpo:COPRO5265_0018"/>